<dbReference type="InterPro" id="IPR028082">
    <property type="entry name" value="Peripla_BP_I"/>
</dbReference>
<dbReference type="Pfam" id="PF13458">
    <property type="entry name" value="Peripla_BP_6"/>
    <property type="match status" value="1"/>
</dbReference>
<dbReference type="InterPro" id="IPR028081">
    <property type="entry name" value="Leu-bd"/>
</dbReference>
<dbReference type="SUPFAM" id="SSF53822">
    <property type="entry name" value="Periplasmic binding protein-like I"/>
    <property type="match status" value="1"/>
</dbReference>
<dbReference type="PANTHER" id="PTHR30483:SF38">
    <property type="entry name" value="BLR7848 PROTEIN"/>
    <property type="match status" value="1"/>
</dbReference>
<proteinExistence type="inferred from homology"/>
<keyword evidence="2 3" id="KW-0732">Signal</keyword>
<dbReference type="OrthoDB" id="9783240at2"/>
<dbReference type="Proteomes" id="UP000481030">
    <property type="component" value="Unassembled WGS sequence"/>
</dbReference>
<keyword evidence="6" id="KW-1185">Reference proteome</keyword>
<dbReference type="InterPro" id="IPR051010">
    <property type="entry name" value="BCAA_transport"/>
</dbReference>
<sequence length="399" mass="43181">MKTRYHWMWSFFIIISSLILVAGCANSSQTSTSGEESSDSANVNTGQSEDTIKIGVIVADTGPASSLGKPEADVARLLKKQLADKEFNGKKVELIIEDYATDDTKAVVIMKKLISEHMVSAVVGGTQTSTSVALGGVALENEIPLVALGVLNDDQFNDFMVQAPQANATVLQKAVDYLNNNGIKSVAWVNARDGFGQTGLPVFEKMAKENNIDIIAVEDFDAEANDMTVQLTKIKPKKPEAVIIWSRPPGAGIIAKNFKQLGFDIPMIQSHAVSNKGFLEQVGADGEGVLVIGSKLNVLHSIEDSEQKQILEDFSQPFIKEYGYDPGPFGGYAYDGIQMVLQAISEGKETPQDIKEYLETISYKGVTGTYNMKPDNRNSVAGDGMAMLRVGNDGWEIAE</sequence>
<evidence type="ECO:0000313" key="5">
    <source>
        <dbReference type="EMBL" id="KAB2330450.1"/>
    </source>
</evidence>
<reference evidence="5 6" key="1">
    <citation type="journal article" date="2016" name="Antonie Van Leeuwenhoek">
        <title>Bacillus depressus sp. nov., isolated from soil of a sunflower field.</title>
        <authorList>
            <person name="Wei X."/>
            <person name="Xin D."/>
            <person name="Xin Y."/>
            <person name="Zhang H."/>
            <person name="Wang T."/>
            <person name="Zhang J."/>
        </authorList>
    </citation>
    <scope>NUCLEOTIDE SEQUENCE [LARGE SCALE GENOMIC DNA]</scope>
    <source>
        <strain evidence="5 6">BZ1</strain>
    </source>
</reference>
<dbReference type="PANTHER" id="PTHR30483">
    <property type="entry name" value="LEUCINE-SPECIFIC-BINDING PROTEIN"/>
    <property type="match status" value="1"/>
</dbReference>
<feature type="signal peptide" evidence="3">
    <location>
        <begin position="1"/>
        <end position="22"/>
    </location>
</feature>
<protein>
    <submittedName>
        <fullName evidence="5">ABC transporter substrate-binding protein</fullName>
    </submittedName>
</protein>
<organism evidence="5 6">
    <name type="scientific">Cytobacillus depressus</name>
    <dbReference type="NCBI Taxonomy" id="1602942"/>
    <lineage>
        <taxon>Bacteria</taxon>
        <taxon>Bacillati</taxon>
        <taxon>Bacillota</taxon>
        <taxon>Bacilli</taxon>
        <taxon>Bacillales</taxon>
        <taxon>Bacillaceae</taxon>
        <taxon>Cytobacillus</taxon>
    </lineage>
</organism>
<comment type="caution">
    <text evidence="5">The sequence shown here is derived from an EMBL/GenBank/DDBJ whole genome shotgun (WGS) entry which is preliminary data.</text>
</comment>
<gene>
    <name evidence="5" type="ORF">F7731_19955</name>
</gene>
<dbReference type="EMBL" id="WBOS01000014">
    <property type="protein sequence ID" value="KAB2330450.1"/>
    <property type="molecule type" value="Genomic_DNA"/>
</dbReference>
<evidence type="ECO:0000256" key="3">
    <source>
        <dbReference type="SAM" id="SignalP"/>
    </source>
</evidence>
<comment type="similarity">
    <text evidence="1">Belongs to the leucine-binding protein family.</text>
</comment>
<dbReference type="RefSeq" id="WP_151536550.1">
    <property type="nucleotide sequence ID" value="NZ_WBOS01000014.1"/>
</dbReference>
<evidence type="ECO:0000259" key="4">
    <source>
        <dbReference type="Pfam" id="PF13458"/>
    </source>
</evidence>
<evidence type="ECO:0000313" key="6">
    <source>
        <dbReference type="Proteomes" id="UP000481030"/>
    </source>
</evidence>
<feature type="chain" id="PRO_5039436580" evidence="3">
    <location>
        <begin position="23"/>
        <end position="399"/>
    </location>
</feature>
<name>A0A6L3V082_9BACI</name>
<accession>A0A6L3V082</accession>
<evidence type="ECO:0000256" key="2">
    <source>
        <dbReference type="ARBA" id="ARBA00022729"/>
    </source>
</evidence>
<dbReference type="AlphaFoldDB" id="A0A6L3V082"/>
<feature type="domain" description="Leucine-binding protein" evidence="4">
    <location>
        <begin position="51"/>
        <end position="393"/>
    </location>
</feature>
<dbReference type="Gene3D" id="3.40.50.2300">
    <property type="match status" value="2"/>
</dbReference>
<dbReference type="PROSITE" id="PS51257">
    <property type="entry name" value="PROKAR_LIPOPROTEIN"/>
    <property type="match status" value="1"/>
</dbReference>
<dbReference type="CDD" id="cd06333">
    <property type="entry name" value="PBP1_ABC_RPA1789-like"/>
    <property type="match status" value="1"/>
</dbReference>
<evidence type="ECO:0000256" key="1">
    <source>
        <dbReference type="ARBA" id="ARBA00010062"/>
    </source>
</evidence>